<organism evidence="1 2">
    <name type="scientific">Arachis hypogaea</name>
    <name type="common">Peanut</name>
    <dbReference type="NCBI Taxonomy" id="3818"/>
    <lineage>
        <taxon>Eukaryota</taxon>
        <taxon>Viridiplantae</taxon>
        <taxon>Streptophyta</taxon>
        <taxon>Embryophyta</taxon>
        <taxon>Tracheophyta</taxon>
        <taxon>Spermatophyta</taxon>
        <taxon>Magnoliopsida</taxon>
        <taxon>eudicotyledons</taxon>
        <taxon>Gunneridae</taxon>
        <taxon>Pentapetalae</taxon>
        <taxon>rosids</taxon>
        <taxon>fabids</taxon>
        <taxon>Fabales</taxon>
        <taxon>Fabaceae</taxon>
        <taxon>Papilionoideae</taxon>
        <taxon>50 kb inversion clade</taxon>
        <taxon>dalbergioids sensu lato</taxon>
        <taxon>Dalbergieae</taxon>
        <taxon>Pterocarpus clade</taxon>
        <taxon>Arachis</taxon>
    </lineage>
</organism>
<keyword evidence="2" id="KW-1185">Reference proteome</keyword>
<dbReference type="EMBL" id="SDMP01000019">
    <property type="protein sequence ID" value="RYQ92220.1"/>
    <property type="molecule type" value="Genomic_DNA"/>
</dbReference>
<evidence type="ECO:0000313" key="2">
    <source>
        <dbReference type="Proteomes" id="UP000289738"/>
    </source>
</evidence>
<comment type="caution">
    <text evidence="1">The sequence shown here is derived from an EMBL/GenBank/DDBJ whole genome shotgun (WGS) entry which is preliminary data.</text>
</comment>
<name>A0A444XR51_ARAHY</name>
<dbReference type="AlphaFoldDB" id="A0A444XR51"/>
<evidence type="ECO:0000313" key="1">
    <source>
        <dbReference type="EMBL" id="RYQ92220.1"/>
    </source>
</evidence>
<sequence>MIESIEGSNDWTAWRDNLANEMDKWTDMSGLTKRQKHLSVLWRSLSLKEEELMRVSLDLVLLKSLRQK</sequence>
<gene>
    <name evidence="1" type="ORF">Ahy_B09g098400</name>
</gene>
<reference evidence="1 2" key="1">
    <citation type="submission" date="2019-01" db="EMBL/GenBank/DDBJ databases">
        <title>Sequencing of cultivated peanut Arachis hypogaea provides insights into genome evolution and oil improvement.</title>
        <authorList>
            <person name="Chen X."/>
        </authorList>
    </citation>
    <scope>NUCLEOTIDE SEQUENCE [LARGE SCALE GENOMIC DNA]</scope>
    <source>
        <strain evidence="2">cv. Fuhuasheng</strain>
        <tissue evidence="1">Leaves</tissue>
    </source>
</reference>
<dbReference type="Proteomes" id="UP000289738">
    <property type="component" value="Chromosome B09"/>
</dbReference>
<accession>A0A444XR51</accession>
<protein>
    <submittedName>
        <fullName evidence="1">Uncharacterized protein</fullName>
    </submittedName>
</protein>
<proteinExistence type="predicted"/>